<dbReference type="PROSITE" id="PS50893">
    <property type="entry name" value="ABC_TRANSPORTER_2"/>
    <property type="match status" value="2"/>
</dbReference>
<keyword evidence="6 10" id="KW-0067">ATP-binding</keyword>
<evidence type="ECO:0000256" key="6">
    <source>
        <dbReference type="ARBA" id="ARBA00022840"/>
    </source>
</evidence>
<keyword evidence="5" id="KW-0547">Nucleotide-binding</keyword>
<evidence type="ECO:0000256" key="2">
    <source>
        <dbReference type="ARBA" id="ARBA00005417"/>
    </source>
</evidence>
<evidence type="ECO:0000256" key="3">
    <source>
        <dbReference type="ARBA" id="ARBA00022448"/>
    </source>
</evidence>
<dbReference type="InterPro" id="IPR003593">
    <property type="entry name" value="AAA+_ATPase"/>
</dbReference>
<evidence type="ECO:0000256" key="7">
    <source>
        <dbReference type="ARBA" id="ARBA00022967"/>
    </source>
</evidence>
<dbReference type="SMART" id="SM00382">
    <property type="entry name" value="AAA"/>
    <property type="match status" value="2"/>
</dbReference>
<comment type="caution">
    <text evidence="10">The sequence shown here is derived from an EMBL/GenBank/DDBJ whole genome shotgun (WGS) entry which is preliminary data.</text>
</comment>
<name>A0ABV5Z761_9STAP</name>
<dbReference type="InterPro" id="IPR027417">
    <property type="entry name" value="P-loop_NTPase"/>
</dbReference>
<comment type="subcellular location">
    <subcellularLocation>
        <location evidence="1">Cell membrane</location>
        <topology evidence="1">Peripheral membrane protein</topology>
    </subcellularLocation>
</comment>
<accession>A0ABV5Z761</accession>
<sequence>MGMEVVNMALQFQGAHEPLFTDMNLQIEKGEKVLIVGPSGSGKSTLLNILSGLMPRVIDALLEADHMDLPDGGAVVFQDPDSQFTMPTIGEELAFIMENNQVHVDDMTSNALSTLEAVGLKKPLETQISSLSGGMKQKLAIASALLQKADTFFLDEPTSMLDENTACSLWETIQEVWEERTVVIVEHRVEHVWFRVDRIILLNDEGCIVASATPGEMLSDNREALDALGVWHPHSWQNAPRFTKSIDNGVPLLQINDLSISRVGNELLSVDELHIPKGQWITLEGENGSGKSSFMMAVMKLMQTRGEVIFEDHPIRKTKQFQGALYPVFQNPELQFITNSVFDEVFINLEMHHDEAAAKKKTGQVLSRMGLSHIKRLHPLEISTGQKRRLSVATALGGIPQIIFLDEPTFGLDARHTFKLLELIHELVEDGTTIIMITHDKEIKERYPSRRLKIHNGMLEEVGGGV</sequence>
<dbReference type="SUPFAM" id="SSF52540">
    <property type="entry name" value="P-loop containing nucleoside triphosphate hydrolases"/>
    <property type="match status" value="2"/>
</dbReference>
<organism evidence="10 11">
    <name type="scientific">Salinicoccus siamensis</name>
    <dbReference type="NCBI Taxonomy" id="381830"/>
    <lineage>
        <taxon>Bacteria</taxon>
        <taxon>Bacillati</taxon>
        <taxon>Bacillota</taxon>
        <taxon>Bacilli</taxon>
        <taxon>Bacillales</taxon>
        <taxon>Staphylococcaceae</taxon>
        <taxon>Salinicoccus</taxon>
    </lineage>
</organism>
<dbReference type="Gene3D" id="3.40.50.300">
    <property type="entry name" value="P-loop containing nucleotide triphosphate hydrolases"/>
    <property type="match status" value="2"/>
</dbReference>
<proteinExistence type="inferred from homology"/>
<keyword evidence="7" id="KW-1278">Translocase</keyword>
<gene>
    <name evidence="10" type="ORF">ACFFLE_09615</name>
</gene>
<comment type="similarity">
    <text evidence="2">Belongs to the ABC transporter superfamily.</text>
</comment>
<dbReference type="CDD" id="cd03225">
    <property type="entry name" value="ABC_cobalt_CbiO_domain1"/>
    <property type="match status" value="2"/>
</dbReference>
<keyword evidence="11" id="KW-1185">Reference proteome</keyword>
<feature type="domain" description="ABC transporter" evidence="9">
    <location>
        <begin position="253"/>
        <end position="466"/>
    </location>
</feature>
<evidence type="ECO:0000313" key="10">
    <source>
        <dbReference type="EMBL" id="MFB9861319.1"/>
    </source>
</evidence>
<evidence type="ECO:0000256" key="8">
    <source>
        <dbReference type="ARBA" id="ARBA00023136"/>
    </source>
</evidence>
<dbReference type="InterPro" id="IPR003439">
    <property type="entry name" value="ABC_transporter-like_ATP-bd"/>
</dbReference>
<dbReference type="EMBL" id="JBHMAH010000031">
    <property type="protein sequence ID" value="MFB9861319.1"/>
    <property type="molecule type" value="Genomic_DNA"/>
</dbReference>
<evidence type="ECO:0000256" key="5">
    <source>
        <dbReference type="ARBA" id="ARBA00022741"/>
    </source>
</evidence>
<dbReference type="Pfam" id="PF00005">
    <property type="entry name" value="ABC_tran"/>
    <property type="match status" value="2"/>
</dbReference>
<protein>
    <submittedName>
        <fullName evidence="10">ABC transporter ATP-binding protein</fullName>
    </submittedName>
</protein>
<dbReference type="PROSITE" id="PS00211">
    <property type="entry name" value="ABC_TRANSPORTER_1"/>
    <property type="match status" value="1"/>
</dbReference>
<dbReference type="InterPro" id="IPR017871">
    <property type="entry name" value="ABC_transporter-like_CS"/>
</dbReference>
<evidence type="ECO:0000256" key="1">
    <source>
        <dbReference type="ARBA" id="ARBA00004202"/>
    </source>
</evidence>
<dbReference type="GO" id="GO:0005524">
    <property type="term" value="F:ATP binding"/>
    <property type="evidence" value="ECO:0007669"/>
    <property type="project" value="UniProtKB-KW"/>
</dbReference>
<dbReference type="InterPro" id="IPR050095">
    <property type="entry name" value="ECF_ABC_transporter_ATP-bd"/>
</dbReference>
<keyword evidence="4" id="KW-1003">Cell membrane</keyword>
<evidence type="ECO:0000256" key="4">
    <source>
        <dbReference type="ARBA" id="ARBA00022475"/>
    </source>
</evidence>
<keyword evidence="8" id="KW-0472">Membrane</keyword>
<dbReference type="PANTHER" id="PTHR43553">
    <property type="entry name" value="HEAVY METAL TRANSPORTER"/>
    <property type="match status" value="1"/>
</dbReference>
<dbReference type="Proteomes" id="UP001589740">
    <property type="component" value="Unassembled WGS sequence"/>
</dbReference>
<keyword evidence="3" id="KW-0813">Transport</keyword>
<evidence type="ECO:0000313" key="11">
    <source>
        <dbReference type="Proteomes" id="UP001589740"/>
    </source>
</evidence>
<feature type="domain" description="ABC transporter" evidence="9">
    <location>
        <begin position="3"/>
        <end position="230"/>
    </location>
</feature>
<reference evidence="10 11" key="1">
    <citation type="submission" date="2024-09" db="EMBL/GenBank/DDBJ databases">
        <authorList>
            <person name="Sun Q."/>
            <person name="Mori K."/>
        </authorList>
    </citation>
    <scope>NUCLEOTIDE SEQUENCE [LARGE SCALE GENOMIC DNA]</scope>
    <source>
        <strain evidence="10 11">JCM 12822</strain>
    </source>
</reference>
<dbReference type="RefSeq" id="WP_380570884.1">
    <property type="nucleotide sequence ID" value="NZ_JBHMAH010000031.1"/>
</dbReference>
<dbReference type="InterPro" id="IPR015856">
    <property type="entry name" value="ABC_transpr_CbiO/EcfA_su"/>
</dbReference>
<evidence type="ECO:0000259" key="9">
    <source>
        <dbReference type="PROSITE" id="PS50893"/>
    </source>
</evidence>